<name>A0A645AQA0_9ZZZZ</name>
<protein>
    <submittedName>
        <fullName evidence="1">Uncharacterized protein</fullName>
    </submittedName>
</protein>
<reference evidence="1" key="1">
    <citation type="submission" date="2019-08" db="EMBL/GenBank/DDBJ databases">
        <authorList>
            <person name="Kucharzyk K."/>
            <person name="Murdoch R.W."/>
            <person name="Higgins S."/>
            <person name="Loffler F."/>
        </authorList>
    </citation>
    <scope>NUCLEOTIDE SEQUENCE</scope>
</reference>
<evidence type="ECO:0000313" key="1">
    <source>
        <dbReference type="EMBL" id="MPM53033.1"/>
    </source>
</evidence>
<dbReference type="AlphaFoldDB" id="A0A645AQA0"/>
<comment type="caution">
    <text evidence="1">The sequence shown here is derived from an EMBL/GenBank/DDBJ whole genome shotgun (WGS) entry which is preliminary data.</text>
</comment>
<proteinExistence type="predicted"/>
<organism evidence="1">
    <name type="scientific">bioreactor metagenome</name>
    <dbReference type="NCBI Taxonomy" id="1076179"/>
    <lineage>
        <taxon>unclassified sequences</taxon>
        <taxon>metagenomes</taxon>
        <taxon>ecological metagenomes</taxon>
    </lineage>
</organism>
<sequence>MKLIFVRDKFRAAQLCETGADLGVEPFGRVQPGAHGGAADGKAAKL</sequence>
<accession>A0A645AQA0</accession>
<dbReference type="EMBL" id="VSSQ01014142">
    <property type="protein sequence ID" value="MPM53033.1"/>
    <property type="molecule type" value="Genomic_DNA"/>
</dbReference>
<gene>
    <name evidence="1" type="ORF">SDC9_99797</name>
</gene>